<dbReference type="EMBL" id="CM000615">
    <property type="protein sequence ID" value="EEC46804.1"/>
    <property type="molecule type" value="Genomic_DNA"/>
</dbReference>
<dbReference type="InParanoid" id="B7G3B8"/>
<evidence type="ECO:0000313" key="9">
    <source>
        <dbReference type="Proteomes" id="UP000000759"/>
    </source>
</evidence>
<dbReference type="InterPro" id="IPR000571">
    <property type="entry name" value="Znf_CCCH"/>
</dbReference>
<dbReference type="OrthoDB" id="43978at2759"/>
<dbReference type="InterPro" id="IPR036855">
    <property type="entry name" value="Znf_CCCH_sf"/>
</dbReference>
<protein>
    <recommendedName>
        <fullName evidence="7">C3H1-type domain-containing protein</fullName>
    </recommendedName>
</protein>
<feature type="zinc finger region" description="C3H1-type" evidence="5">
    <location>
        <begin position="178"/>
        <end position="206"/>
    </location>
</feature>
<dbReference type="GO" id="GO:0003729">
    <property type="term" value="F:mRNA binding"/>
    <property type="evidence" value="ECO:0007669"/>
    <property type="project" value="InterPro"/>
</dbReference>
<feature type="compositionally biased region" description="Polar residues" evidence="6">
    <location>
        <begin position="51"/>
        <end position="94"/>
    </location>
</feature>
<dbReference type="KEGG" id="pti:PHATRDRAFT_37636"/>
<dbReference type="PANTHER" id="PTHR12547:SF18">
    <property type="entry name" value="PROTEIN TIS11"/>
    <property type="match status" value="1"/>
</dbReference>
<keyword evidence="2" id="KW-0677">Repeat</keyword>
<reference evidence="9" key="2">
    <citation type="submission" date="2008-08" db="EMBL/GenBank/DDBJ databases">
        <authorList>
            <consortium name="Diatom Consortium"/>
            <person name="Grigoriev I."/>
            <person name="Grimwood J."/>
            <person name="Kuo A."/>
            <person name="Otillar R.P."/>
            <person name="Salamov A."/>
            <person name="Detter J.C."/>
            <person name="Lindquist E."/>
            <person name="Shapiro H."/>
            <person name="Lucas S."/>
            <person name="Glavina del Rio T."/>
            <person name="Pitluck S."/>
            <person name="Rokhsar D."/>
            <person name="Bowler C."/>
        </authorList>
    </citation>
    <scope>GENOME REANNOTATION</scope>
    <source>
        <strain evidence="9">CCAP 1055/1</strain>
    </source>
</reference>
<dbReference type="InterPro" id="IPR045877">
    <property type="entry name" value="ZFP36-like"/>
</dbReference>
<keyword evidence="3 5" id="KW-0863">Zinc-finger</keyword>
<evidence type="ECO:0000256" key="1">
    <source>
        <dbReference type="ARBA" id="ARBA00022723"/>
    </source>
</evidence>
<dbReference type="eggNOG" id="KOG1677">
    <property type="taxonomic scope" value="Eukaryota"/>
</dbReference>
<dbReference type="AlphaFoldDB" id="B7G3B8"/>
<dbReference type="GeneID" id="7202455"/>
<feature type="domain" description="C3H1-type" evidence="7">
    <location>
        <begin position="130"/>
        <end position="158"/>
    </location>
</feature>
<reference evidence="8 9" key="1">
    <citation type="journal article" date="2008" name="Nature">
        <title>The Phaeodactylum genome reveals the evolutionary history of diatom genomes.</title>
        <authorList>
            <person name="Bowler C."/>
            <person name="Allen A.E."/>
            <person name="Badger J.H."/>
            <person name="Grimwood J."/>
            <person name="Jabbari K."/>
            <person name="Kuo A."/>
            <person name="Maheswari U."/>
            <person name="Martens C."/>
            <person name="Maumus F."/>
            <person name="Otillar R.P."/>
            <person name="Rayko E."/>
            <person name="Salamov A."/>
            <person name="Vandepoele K."/>
            <person name="Beszteri B."/>
            <person name="Gruber A."/>
            <person name="Heijde M."/>
            <person name="Katinka M."/>
            <person name="Mock T."/>
            <person name="Valentin K."/>
            <person name="Verret F."/>
            <person name="Berges J.A."/>
            <person name="Brownlee C."/>
            <person name="Cadoret J.P."/>
            <person name="Chiovitti A."/>
            <person name="Choi C.J."/>
            <person name="Coesel S."/>
            <person name="De Martino A."/>
            <person name="Detter J.C."/>
            <person name="Durkin C."/>
            <person name="Falciatore A."/>
            <person name="Fournet J."/>
            <person name="Haruta M."/>
            <person name="Huysman M.J."/>
            <person name="Jenkins B.D."/>
            <person name="Jiroutova K."/>
            <person name="Jorgensen R.E."/>
            <person name="Joubert Y."/>
            <person name="Kaplan A."/>
            <person name="Kroger N."/>
            <person name="Kroth P.G."/>
            <person name="La Roche J."/>
            <person name="Lindquist E."/>
            <person name="Lommer M."/>
            <person name="Martin-Jezequel V."/>
            <person name="Lopez P.J."/>
            <person name="Lucas S."/>
            <person name="Mangogna M."/>
            <person name="McGinnis K."/>
            <person name="Medlin L.K."/>
            <person name="Montsant A."/>
            <person name="Oudot-Le Secq M.P."/>
            <person name="Napoli C."/>
            <person name="Obornik M."/>
            <person name="Parker M.S."/>
            <person name="Petit J.L."/>
            <person name="Porcel B.M."/>
            <person name="Poulsen N."/>
            <person name="Robison M."/>
            <person name="Rychlewski L."/>
            <person name="Rynearson T.A."/>
            <person name="Schmutz J."/>
            <person name="Shapiro H."/>
            <person name="Siaut M."/>
            <person name="Stanley M."/>
            <person name="Sussman M.R."/>
            <person name="Taylor A.R."/>
            <person name="Vardi A."/>
            <person name="von Dassow P."/>
            <person name="Vyverman W."/>
            <person name="Willis A."/>
            <person name="Wyrwicz L.S."/>
            <person name="Rokhsar D.S."/>
            <person name="Weissenbach J."/>
            <person name="Armbrust E.V."/>
            <person name="Green B.R."/>
            <person name="Van de Peer Y."/>
            <person name="Grigoriev I.V."/>
        </authorList>
    </citation>
    <scope>NUCLEOTIDE SEQUENCE [LARGE SCALE GENOMIC DNA]</scope>
    <source>
        <strain evidence="8 9">CCAP 1055/1</strain>
    </source>
</reference>
<dbReference type="Proteomes" id="UP000000759">
    <property type="component" value="Chromosome 13"/>
</dbReference>
<dbReference type="GO" id="GO:0008270">
    <property type="term" value="F:zinc ion binding"/>
    <property type="evidence" value="ECO:0007669"/>
    <property type="project" value="UniProtKB-KW"/>
</dbReference>
<dbReference type="Gene3D" id="4.10.1000.10">
    <property type="entry name" value="Zinc finger, CCCH-type"/>
    <property type="match status" value="1"/>
</dbReference>
<accession>B7G3B8</accession>
<keyword evidence="4 5" id="KW-0862">Zinc</keyword>
<evidence type="ECO:0000259" key="7">
    <source>
        <dbReference type="PROSITE" id="PS50103"/>
    </source>
</evidence>
<proteinExistence type="predicted"/>
<feature type="region of interest" description="Disordered" evidence="6">
    <location>
        <begin position="1"/>
        <end position="124"/>
    </location>
</feature>
<dbReference type="Pfam" id="PF00642">
    <property type="entry name" value="zf-CCCH"/>
    <property type="match status" value="2"/>
</dbReference>
<keyword evidence="1 5" id="KW-0479">Metal-binding</keyword>
<evidence type="ECO:0000256" key="6">
    <source>
        <dbReference type="SAM" id="MobiDB-lite"/>
    </source>
</evidence>
<evidence type="ECO:0000256" key="3">
    <source>
        <dbReference type="ARBA" id="ARBA00022771"/>
    </source>
</evidence>
<dbReference type="SMART" id="SM00356">
    <property type="entry name" value="ZnF_C3H1"/>
    <property type="match status" value="2"/>
</dbReference>
<dbReference type="OMA" id="NAVICAR"/>
<dbReference type="HOGENOM" id="CLU_417684_0_0_1"/>
<name>B7G3B8_PHATC</name>
<dbReference type="PROSITE" id="PS50103">
    <property type="entry name" value="ZF_C3H1"/>
    <property type="match status" value="2"/>
</dbReference>
<dbReference type="PaxDb" id="2850-Phatr37636"/>
<feature type="zinc finger region" description="C3H1-type" evidence="5">
    <location>
        <begin position="130"/>
        <end position="158"/>
    </location>
</feature>
<keyword evidence="9" id="KW-1185">Reference proteome</keyword>
<evidence type="ECO:0000256" key="2">
    <source>
        <dbReference type="ARBA" id="ARBA00022737"/>
    </source>
</evidence>
<feature type="compositionally biased region" description="Polar residues" evidence="6">
    <location>
        <begin position="25"/>
        <end position="41"/>
    </location>
</feature>
<sequence length="657" mass="75250">MSPFTPSFVSCRPVSPYGFQPISGDPQQDQRVMTPLQFSPTPMSPYGKISPSPSVMTEETSSLTFESNSRYSPATFRSNTPSSFRSVTPQSDQFIDSRGQRVTTPRPKTPNGRKSPFAKKEEDDAVRKTRIKTELCIHYANGRPCPFGASCTYAHGEEELQLTKLLDLHEAGLIDVGIFRTKPCLTWVATGSCPFGKRCTAIHDPRVGGSHSSWLPHTETQGNTMATDINVEALHQKRQHSILYGTPFGSHFSLENDSWSDLYKLVCHINYAKKGWIDKRRRMTVDPVTKLEVALLMRGEANWSFKFRPQHIIHDELCMVLQERAFRIDSQLLPVEIPQHSYTASNQSHIFVREIAFGPDEDPTVRTVGLWFNIDERDVLVCTSQQAKRFRWKRGVNIKDDTQQTGKSSAFETLDHFPMIRPHDRETFGFTTSLLKHRLRVVRAERICSMRGRFDALQKLEGDKQVLYKRFLNLAHCWKVWLWPINDGRASVDKHTPVPPVDGKYEFGRTASNLTRLNSKLEETSAPIWHTVNEIWESFVSADFENLHGKSSLFIIQVEERVLLNVRLTSSKRLRPFLQLAQGKPLSLDRRSPHILKHDRTTEENHPSHSQDQDRCWKSLLLTSGKSIENSEWELVEQHFKNSRSNKVLNIIQDKTA</sequence>
<evidence type="ECO:0000256" key="4">
    <source>
        <dbReference type="ARBA" id="ARBA00022833"/>
    </source>
</evidence>
<feature type="domain" description="C3H1-type" evidence="7">
    <location>
        <begin position="178"/>
        <end position="206"/>
    </location>
</feature>
<dbReference type="STRING" id="556484.B7G3B8"/>
<dbReference type="SUPFAM" id="SSF90229">
    <property type="entry name" value="CCCH zinc finger"/>
    <property type="match status" value="2"/>
</dbReference>
<organism evidence="8 9">
    <name type="scientific">Phaeodactylum tricornutum (strain CCAP 1055/1)</name>
    <dbReference type="NCBI Taxonomy" id="556484"/>
    <lineage>
        <taxon>Eukaryota</taxon>
        <taxon>Sar</taxon>
        <taxon>Stramenopiles</taxon>
        <taxon>Ochrophyta</taxon>
        <taxon>Bacillariophyta</taxon>
        <taxon>Bacillariophyceae</taxon>
        <taxon>Bacillariophycidae</taxon>
        <taxon>Naviculales</taxon>
        <taxon>Phaeodactylaceae</taxon>
        <taxon>Phaeodactylum</taxon>
    </lineage>
</organism>
<gene>
    <name evidence="8" type="ORF">PHATRDRAFT_37636</name>
</gene>
<evidence type="ECO:0000313" key="8">
    <source>
        <dbReference type="EMBL" id="EEC46804.1"/>
    </source>
</evidence>
<dbReference type="PANTHER" id="PTHR12547">
    <property type="entry name" value="CCCH ZINC FINGER/TIS11-RELATED"/>
    <property type="match status" value="1"/>
</dbReference>
<dbReference type="RefSeq" id="XP_002181590.1">
    <property type="nucleotide sequence ID" value="XM_002181554.1"/>
</dbReference>
<evidence type="ECO:0000256" key="5">
    <source>
        <dbReference type="PROSITE-ProRule" id="PRU00723"/>
    </source>
</evidence>